<dbReference type="SUPFAM" id="SSF81799">
    <property type="entry name" value="Putative methyltransferase TM0872, insert domain"/>
    <property type="match status" value="1"/>
</dbReference>
<dbReference type="HAMAP" id="MF_01007">
    <property type="entry name" value="16SrRNA_methyltr_H"/>
    <property type="match status" value="1"/>
</dbReference>
<dbReference type="PANTHER" id="PTHR11265">
    <property type="entry name" value="S-ADENOSYL-METHYLTRANSFERASE MRAW"/>
    <property type="match status" value="1"/>
</dbReference>
<protein>
    <recommendedName>
        <fullName evidence="6">Ribosomal RNA small subunit methyltransferase H</fullName>
        <ecNumber evidence="6">2.1.1.199</ecNumber>
    </recommendedName>
    <alternativeName>
        <fullName evidence="6">16S rRNA m(4)C1402 methyltransferase</fullName>
    </alternativeName>
    <alternativeName>
        <fullName evidence="6">rRNA (cytosine-N(4)-)-methyltransferase RsmH</fullName>
    </alternativeName>
</protein>
<evidence type="ECO:0000256" key="6">
    <source>
        <dbReference type="HAMAP-Rule" id="MF_01007"/>
    </source>
</evidence>
<feature type="binding site" evidence="6">
    <location>
        <position position="108"/>
    </location>
    <ligand>
        <name>S-adenosyl-L-methionine</name>
        <dbReference type="ChEBI" id="CHEBI:59789"/>
    </ligand>
</feature>
<dbReference type="SUPFAM" id="SSF53335">
    <property type="entry name" value="S-adenosyl-L-methionine-dependent methyltransferases"/>
    <property type="match status" value="1"/>
</dbReference>
<evidence type="ECO:0000256" key="1">
    <source>
        <dbReference type="ARBA" id="ARBA00010396"/>
    </source>
</evidence>
<dbReference type="Gene3D" id="1.10.150.170">
    <property type="entry name" value="Putative methyltransferase TM0872, insert domain"/>
    <property type="match status" value="1"/>
</dbReference>
<evidence type="ECO:0000256" key="5">
    <source>
        <dbReference type="ARBA" id="ARBA00022691"/>
    </source>
</evidence>
<comment type="subcellular location">
    <subcellularLocation>
        <location evidence="6">Cytoplasm</location>
    </subcellularLocation>
</comment>
<feature type="binding site" evidence="6">
    <location>
        <begin position="33"/>
        <end position="35"/>
    </location>
    <ligand>
        <name>S-adenosyl-L-methionine</name>
        <dbReference type="ChEBI" id="CHEBI:59789"/>
    </ligand>
</feature>
<dbReference type="PIRSF" id="PIRSF004486">
    <property type="entry name" value="MraW"/>
    <property type="match status" value="1"/>
</dbReference>
<name>A0A2J0LLW2_9BACT</name>
<keyword evidence="5 6" id="KW-0949">S-adenosyl-L-methionine</keyword>
<dbReference type="NCBIfam" id="TIGR00006">
    <property type="entry name" value="16S rRNA (cytosine(1402)-N(4))-methyltransferase RsmH"/>
    <property type="match status" value="1"/>
</dbReference>
<dbReference type="GO" id="GO:0005737">
    <property type="term" value="C:cytoplasm"/>
    <property type="evidence" value="ECO:0007669"/>
    <property type="project" value="UniProtKB-SubCell"/>
</dbReference>
<feature type="binding site" evidence="6">
    <location>
        <position position="80"/>
    </location>
    <ligand>
        <name>S-adenosyl-L-methionine</name>
        <dbReference type="ChEBI" id="CHEBI:59789"/>
    </ligand>
</feature>
<feature type="binding site" evidence="6">
    <location>
        <position position="101"/>
    </location>
    <ligand>
        <name>S-adenosyl-L-methionine</name>
        <dbReference type="ChEBI" id="CHEBI:59789"/>
    </ligand>
</feature>
<dbReference type="AlphaFoldDB" id="A0A2J0LLW2"/>
<keyword evidence="2 6" id="KW-0698">rRNA processing</keyword>
<feature type="binding site" evidence="6">
    <location>
        <position position="53"/>
    </location>
    <ligand>
        <name>S-adenosyl-L-methionine</name>
        <dbReference type="ChEBI" id="CHEBI:59789"/>
    </ligand>
</feature>
<comment type="caution">
    <text evidence="7">The sequence shown here is derived from an EMBL/GenBank/DDBJ whole genome shotgun (WGS) entry which is preliminary data.</text>
</comment>
<dbReference type="Gene3D" id="3.40.50.150">
    <property type="entry name" value="Vaccinia Virus protein VP39"/>
    <property type="match status" value="1"/>
</dbReference>
<dbReference type="GO" id="GO:0071424">
    <property type="term" value="F:rRNA (cytosine-N4-)-methyltransferase activity"/>
    <property type="evidence" value="ECO:0007669"/>
    <property type="project" value="UniProtKB-UniRule"/>
</dbReference>
<dbReference type="GO" id="GO:0070475">
    <property type="term" value="P:rRNA base methylation"/>
    <property type="evidence" value="ECO:0007669"/>
    <property type="project" value="UniProtKB-UniRule"/>
</dbReference>
<gene>
    <name evidence="6" type="primary">rsmH</name>
    <name evidence="7" type="ORF">COW11_00175</name>
</gene>
<evidence type="ECO:0000256" key="3">
    <source>
        <dbReference type="ARBA" id="ARBA00022603"/>
    </source>
</evidence>
<comment type="catalytic activity">
    <reaction evidence="6">
        <text>cytidine(1402) in 16S rRNA + S-adenosyl-L-methionine = N(4)-methylcytidine(1402) in 16S rRNA + S-adenosyl-L-homocysteine + H(+)</text>
        <dbReference type="Rhea" id="RHEA:42928"/>
        <dbReference type="Rhea" id="RHEA-COMP:10286"/>
        <dbReference type="Rhea" id="RHEA-COMP:10287"/>
        <dbReference type="ChEBI" id="CHEBI:15378"/>
        <dbReference type="ChEBI" id="CHEBI:57856"/>
        <dbReference type="ChEBI" id="CHEBI:59789"/>
        <dbReference type="ChEBI" id="CHEBI:74506"/>
        <dbReference type="ChEBI" id="CHEBI:82748"/>
        <dbReference type="EC" id="2.1.1.199"/>
    </reaction>
</comment>
<evidence type="ECO:0000256" key="4">
    <source>
        <dbReference type="ARBA" id="ARBA00022679"/>
    </source>
</evidence>
<reference evidence="7 8" key="1">
    <citation type="submission" date="2017-09" db="EMBL/GenBank/DDBJ databases">
        <title>Depth-based differentiation of microbial function through sediment-hosted aquifers and enrichment of novel symbionts in the deep terrestrial subsurface.</title>
        <authorList>
            <person name="Probst A.J."/>
            <person name="Ladd B."/>
            <person name="Jarett J.K."/>
            <person name="Geller-Mcgrath D.E."/>
            <person name="Sieber C.M."/>
            <person name="Emerson J.B."/>
            <person name="Anantharaman K."/>
            <person name="Thomas B.C."/>
            <person name="Malmstrom R."/>
            <person name="Stieglmeier M."/>
            <person name="Klingl A."/>
            <person name="Woyke T."/>
            <person name="Ryan C.M."/>
            <person name="Banfield J.F."/>
        </authorList>
    </citation>
    <scope>NUCLEOTIDE SEQUENCE [LARGE SCALE GENOMIC DNA]</scope>
    <source>
        <strain evidence="7">CG12_big_fil_rev_8_21_14_0_65_43_15</strain>
    </source>
</reference>
<keyword evidence="4 6" id="KW-0808">Transferase</keyword>
<dbReference type="InterPro" id="IPR029063">
    <property type="entry name" value="SAM-dependent_MTases_sf"/>
</dbReference>
<dbReference type="InterPro" id="IPR002903">
    <property type="entry name" value="RsmH"/>
</dbReference>
<keyword evidence="3 6" id="KW-0489">Methyltransferase</keyword>
<dbReference type="Pfam" id="PF01795">
    <property type="entry name" value="Methyltransf_5"/>
    <property type="match status" value="1"/>
</dbReference>
<dbReference type="EC" id="2.1.1.199" evidence="6"/>
<evidence type="ECO:0000256" key="2">
    <source>
        <dbReference type="ARBA" id="ARBA00022552"/>
    </source>
</evidence>
<accession>A0A2J0LLW2</accession>
<comment type="similarity">
    <text evidence="1 6">Belongs to the methyltransferase superfamily. RsmH family.</text>
</comment>
<dbReference type="InterPro" id="IPR023397">
    <property type="entry name" value="SAM-dep_MeTrfase_MraW_recog"/>
</dbReference>
<evidence type="ECO:0000313" key="8">
    <source>
        <dbReference type="Proteomes" id="UP000231267"/>
    </source>
</evidence>
<organism evidence="7 8">
    <name type="scientific">Candidatus Taenaricola geysiri</name>
    <dbReference type="NCBI Taxonomy" id="1974752"/>
    <lineage>
        <taxon>Bacteria</taxon>
        <taxon>Pseudomonadati</taxon>
        <taxon>Candidatus Omnitrophota</taxon>
        <taxon>Candidatus Taenaricola</taxon>
    </lineage>
</organism>
<evidence type="ECO:0000313" key="7">
    <source>
        <dbReference type="EMBL" id="PIW67030.1"/>
    </source>
</evidence>
<proteinExistence type="inferred from homology"/>
<dbReference type="EMBL" id="PFGP01000004">
    <property type="protein sequence ID" value="PIW67030.1"/>
    <property type="molecule type" value="Genomic_DNA"/>
</dbReference>
<comment type="function">
    <text evidence="6">Specifically methylates the N4 position of cytidine in position 1402 (C1402) of 16S rRNA.</text>
</comment>
<keyword evidence="6" id="KW-0963">Cytoplasm</keyword>
<dbReference type="Proteomes" id="UP000231267">
    <property type="component" value="Unassembled WGS sequence"/>
</dbReference>
<sequence>MKTVHIAVMAEEAITFLAPKPSDIIVDCTIGAAGHSRGIIEKILPGGKLIGIDRDVNILKAAQETLKSYKENVFLKNENFRNIDSVLGGLDVTRLDGALFDLGVSSLQLDDASRGFSFSVDGPLDMRMSLSGPSAADIVNTTGKDELADIIFKFGEERFSRRIAGAIVAARRRSLIRTTSQLADIVMKALPKTRPWQKIHPATRTFQALRIAVNDELNALEEALRKALDLLSPGGRICVISFHSLEDRIVKNMFKDFALNAELEILTKKPVTPGRHELEVNPRSRSAKLRAAIKMEHI</sequence>
<dbReference type="PANTHER" id="PTHR11265:SF0">
    <property type="entry name" value="12S RRNA N4-METHYLCYTIDINE METHYLTRANSFERASE"/>
    <property type="match status" value="1"/>
</dbReference>